<evidence type="ECO:0000313" key="2">
    <source>
        <dbReference type="Proteomes" id="UP000465601"/>
    </source>
</evidence>
<gene>
    <name evidence="1" type="ORF">F8153_08525</name>
</gene>
<dbReference type="OrthoDB" id="1798618at2"/>
<organism evidence="1 2">
    <name type="scientific">Alkaliphilus serpentinus</name>
    <dbReference type="NCBI Taxonomy" id="1482731"/>
    <lineage>
        <taxon>Bacteria</taxon>
        <taxon>Bacillati</taxon>
        <taxon>Bacillota</taxon>
        <taxon>Clostridia</taxon>
        <taxon>Peptostreptococcales</taxon>
        <taxon>Natronincolaceae</taxon>
        <taxon>Alkaliphilus</taxon>
    </lineage>
</organism>
<comment type="caution">
    <text evidence="1">The sequence shown here is derived from an EMBL/GenBank/DDBJ whole genome shotgun (WGS) entry which is preliminary data.</text>
</comment>
<accession>A0A833MDX4</accession>
<reference evidence="1 2" key="1">
    <citation type="submission" date="2019-10" db="EMBL/GenBank/DDBJ databases">
        <title>Alkaliphilus serpentinus sp. nov. and Alkaliphilus pronyensis sp. nov., two novel anaerobic alkaliphilic species isolated from the serpentinized-hosted hydrothermal field of the Prony Bay (New Caledonia).</title>
        <authorList>
            <person name="Postec A."/>
        </authorList>
    </citation>
    <scope>NUCLEOTIDE SEQUENCE [LARGE SCALE GENOMIC DNA]</scope>
    <source>
        <strain evidence="1 2">LacT</strain>
    </source>
</reference>
<keyword evidence="2" id="KW-1185">Reference proteome</keyword>
<dbReference type="EMBL" id="WBZB01000025">
    <property type="protein sequence ID" value="KAB3529834.1"/>
    <property type="molecule type" value="Genomic_DNA"/>
</dbReference>
<protein>
    <submittedName>
        <fullName evidence="1">Uncharacterized protein</fullName>
    </submittedName>
</protein>
<sequence length="79" mass="8203">MSNIKCPPPTSCPTLPGTLIKINVPAGAVINLFNIIELVSPSGICLIIRIPTQTNNATVLSTIVDGIKASGGTIEFLTQ</sequence>
<proteinExistence type="predicted"/>
<dbReference type="AlphaFoldDB" id="A0A833MDX4"/>
<dbReference type="RefSeq" id="WP_151865933.1">
    <property type="nucleotide sequence ID" value="NZ_WBZB01000025.1"/>
</dbReference>
<name>A0A833MDX4_9FIRM</name>
<evidence type="ECO:0000313" key="1">
    <source>
        <dbReference type="EMBL" id="KAB3529834.1"/>
    </source>
</evidence>
<dbReference type="Proteomes" id="UP000465601">
    <property type="component" value="Unassembled WGS sequence"/>
</dbReference>